<comment type="similarity">
    <text evidence="1">Belongs to the PRORSD1 family.</text>
</comment>
<dbReference type="InterPro" id="IPR007214">
    <property type="entry name" value="YbaK/aa-tRNA-synth-assoc-dom"/>
</dbReference>
<dbReference type="Pfam" id="PF04073">
    <property type="entry name" value="tRNA_edit"/>
    <property type="match status" value="1"/>
</dbReference>
<organism evidence="3 4">
    <name type="scientific">Phocaeicola dorei DSM 17855</name>
    <dbReference type="NCBI Taxonomy" id="483217"/>
    <lineage>
        <taxon>Bacteria</taxon>
        <taxon>Pseudomonadati</taxon>
        <taxon>Bacteroidota</taxon>
        <taxon>Bacteroidia</taxon>
        <taxon>Bacteroidales</taxon>
        <taxon>Bacteroidaceae</taxon>
        <taxon>Phocaeicola</taxon>
    </lineage>
</organism>
<evidence type="ECO:0000313" key="3">
    <source>
        <dbReference type="EMBL" id="EEB24770.1"/>
    </source>
</evidence>
<sequence length="174" mass="19717">MDRDIKNIVMDKGYVQNTIFELLSRLGIGYEKLEHSPIITMKEGSEIAYKLGSTSCKNLFLCNKRQEYFMLMLPADKKLSAKNVARQIGSPHLSFASAEDMERLLHTYPGAVSVLSLIYDKEKRVQLLIDKGLMNVTYIGCHPCTNTCSLKIKMEDILTVWLPATGHDDMKVIE</sequence>
<gene>
    <name evidence="3" type="ORF">BACDOR_02758</name>
</gene>
<dbReference type="GO" id="GO:0002161">
    <property type="term" value="F:aminoacyl-tRNA deacylase activity"/>
    <property type="evidence" value="ECO:0007669"/>
    <property type="project" value="InterPro"/>
</dbReference>
<evidence type="ECO:0000256" key="1">
    <source>
        <dbReference type="ARBA" id="ARBA00010201"/>
    </source>
</evidence>
<dbReference type="AlphaFoldDB" id="B6VZN4"/>
<accession>B6VZN4</accession>
<reference evidence="3 4" key="2">
    <citation type="submission" date="2008-10" db="EMBL/GenBank/DDBJ databases">
        <authorList>
            <person name="Fulton L."/>
            <person name="Clifton S."/>
            <person name="Fulton B."/>
            <person name="Xu J."/>
            <person name="Minx P."/>
            <person name="Pepin K.H."/>
            <person name="Johnson M."/>
            <person name="Thiruvilangam P."/>
            <person name="Bhonagiri V."/>
            <person name="Nash W.E."/>
            <person name="Mardis E.R."/>
            <person name="Wilson R.K."/>
        </authorList>
    </citation>
    <scope>NUCLEOTIDE SEQUENCE [LARGE SCALE GENOMIC DNA]</scope>
    <source>
        <strain evidence="3 4">DSM 17855</strain>
    </source>
</reference>
<evidence type="ECO:0000313" key="4">
    <source>
        <dbReference type="Proteomes" id="UP000004849"/>
    </source>
</evidence>
<protein>
    <recommendedName>
        <fullName evidence="2">YbaK/aminoacyl-tRNA synthetase-associated domain-containing protein</fullName>
    </recommendedName>
</protein>
<dbReference type="SUPFAM" id="SSF55826">
    <property type="entry name" value="YbaK/ProRS associated domain"/>
    <property type="match status" value="1"/>
</dbReference>
<dbReference type="PANTHER" id="PTHR31423:SF3">
    <property type="entry name" value="PROLYL-TRNA SYNTHETASE ASSOCIATED DOMAIN-CONTAINING PROTEIN 1-RELATED"/>
    <property type="match status" value="1"/>
</dbReference>
<dbReference type="Proteomes" id="UP000004849">
    <property type="component" value="Unassembled WGS sequence"/>
</dbReference>
<dbReference type="InterPro" id="IPR036754">
    <property type="entry name" value="YbaK/aa-tRNA-synt-asso_dom_sf"/>
</dbReference>
<dbReference type="Gene3D" id="3.90.960.10">
    <property type="entry name" value="YbaK/aminoacyl-tRNA synthetase-associated domain"/>
    <property type="match status" value="1"/>
</dbReference>
<reference evidence="3 4" key="1">
    <citation type="submission" date="2008-10" db="EMBL/GenBank/DDBJ databases">
        <title>Draft genome sequence of Bacteroides dorei (DSM 17855).</title>
        <authorList>
            <person name="Sudarsanam P."/>
            <person name="Ley R."/>
            <person name="Guruge J."/>
            <person name="Turnbaugh P.J."/>
            <person name="Mahowald M."/>
            <person name="Liep D."/>
            <person name="Gordon J."/>
        </authorList>
    </citation>
    <scope>NUCLEOTIDE SEQUENCE [LARGE SCALE GENOMIC DNA]</scope>
    <source>
        <strain evidence="3 4">DSM 17855</strain>
    </source>
</reference>
<dbReference type="CDD" id="cd04335">
    <property type="entry name" value="PrdX_deacylase"/>
    <property type="match status" value="1"/>
</dbReference>
<dbReference type="EMBL" id="ABWZ01000054">
    <property type="protein sequence ID" value="EEB24770.1"/>
    <property type="molecule type" value="Genomic_DNA"/>
</dbReference>
<dbReference type="HOGENOM" id="CLU_104635_1_0_10"/>
<dbReference type="PANTHER" id="PTHR31423">
    <property type="entry name" value="YBAK DOMAIN-CONTAINING PROTEIN"/>
    <property type="match status" value="1"/>
</dbReference>
<proteinExistence type="inferred from homology"/>
<dbReference type="InterPro" id="IPR040285">
    <property type="entry name" value="ProX/PRXD1"/>
</dbReference>
<feature type="domain" description="YbaK/aminoacyl-tRNA synthetase-associated" evidence="2">
    <location>
        <begin position="35"/>
        <end position="158"/>
    </location>
</feature>
<evidence type="ECO:0000259" key="2">
    <source>
        <dbReference type="Pfam" id="PF04073"/>
    </source>
</evidence>
<name>B6VZN4_9BACT</name>